<dbReference type="InterPro" id="IPR026021">
    <property type="entry name" value="YdjA-like"/>
</dbReference>
<name>A0A501X535_9GAMM</name>
<dbReference type="RefSeq" id="WP_140586545.1">
    <property type="nucleotide sequence ID" value="NZ_VFRR01000001.1"/>
</dbReference>
<dbReference type="OrthoDB" id="9804207at2"/>
<dbReference type="AlphaFoldDB" id="A0A501X535"/>
<feature type="domain" description="Nitroreductase" evidence="9">
    <location>
        <begin position="21"/>
        <end position="165"/>
    </location>
</feature>
<dbReference type="CDD" id="cd02135">
    <property type="entry name" value="YdjA-like"/>
    <property type="match status" value="1"/>
</dbReference>
<dbReference type="InterPro" id="IPR000415">
    <property type="entry name" value="Nitroreductase-like"/>
</dbReference>
<dbReference type="Proteomes" id="UP000315901">
    <property type="component" value="Unassembled WGS sequence"/>
</dbReference>
<keyword evidence="11" id="KW-1185">Reference proteome</keyword>
<evidence type="ECO:0000256" key="3">
    <source>
        <dbReference type="ARBA" id="ARBA00022643"/>
    </source>
</evidence>
<organism evidence="10 11">
    <name type="scientific">Maribrevibacterium harenarium</name>
    <dbReference type="NCBI Taxonomy" id="2589817"/>
    <lineage>
        <taxon>Bacteria</taxon>
        <taxon>Pseudomonadati</taxon>
        <taxon>Pseudomonadota</taxon>
        <taxon>Gammaproteobacteria</taxon>
        <taxon>Oceanospirillales</taxon>
        <taxon>Oceanospirillaceae</taxon>
        <taxon>Maribrevibacterium</taxon>
    </lineage>
</organism>
<dbReference type="InterPro" id="IPR029479">
    <property type="entry name" value="Nitroreductase"/>
</dbReference>
<dbReference type="Pfam" id="PF00881">
    <property type="entry name" value="Nitroreductase"/>
    <property type="match status" value="1"/>
</dbReference>
<protein>
    <recommendedName>
        <fullName evidence="7">Putative NAD(P)H nitroreductase</fullName>
        <ecNumber evidence="7">1.-.-.-</ecNumber>
    </recommendedName>
</protein>
<comment type="cofactor">
    <cofactor evidence="8">
        <name>FMN</name>
        <dbReference type="ChEBI" id="CHEBI:58210"/>
    </cofactor>
    <text evidence="8">Binds 1 FMN per subunit.</text>
</comment>
<feature type="binding site" evidence="8">
    <location>
        <position position="37"/>
    </location>
    <ligand>
        <name>FMN</name>
        <dbReference type="ChEBI" id="CHEBI:58210"/>
        <note>ligand shared between dimeric partners</note>
    </ligand>
</feature>
<gene>
    <name evidence="10" type="ORF">FJM67_00250</name>
</gene>
<keyword evidence="4 7" id="KW-0521">NADP</keyword>
<accession>A0A501X535</accession>
<comment type="similarity">
    <text evidence="1 7">Belongs to the nitroreductase family.</text>
</comment>
<feature type="binding site" description="in other chain" evidence="8">
    <location>
        <begin position="135"/>
        <end position="137"/>
    </location>
    <ligand>
        <name>FMN</name>
        <dbReference type="ChEBI" id="CHEBI:58210"/>
        <note>ligand shared between dimeric partners</note>
    </ligand>
</feature>
<sequence length="188" mass="20853">MSKEFVSFMRRRVSAATLDIPAPNKAEWRTILDAASRAADHGNLKPWRFRVYQGEARAQIGEIYWQHAKAEVPELPEDKKAGFVKKAYRAPAILMVYANVVEHPKVPRDEQIMATAAAAQQALLGLDAYGFGGIWRTGPACFTEQTKQLLGLAPNEEVVGLIYCGTPTQDLVYVGDTGIDDRLTFVDE</sequence>
<keyword evidence="6 7" id="KW-0520">NAD</keyword>
<evidence type="ECO:0000256" key="4">
    <source>
        <dbReference type="ARBA" id="ARBA00022857"/>
    </source>
</evidence>
<dbReference type="EC" id="1.-.-.-" evidence="7"/>
<dbReference type="PIRSF" id="PIRSF000232">
    <property type="entry name" value="YdjA"/>
    <property type="match status" value="1"/>
</dbReference>
<dbReference type="Gene3D" id="3.40.109.10">
    <property type="entry name" value="NADH Oxidase"/>
    <property type="match status" value="1"/>
</dbReference>
<evidence type="ECO:0000256" key="2">
    <source>
        <dbReference type="ARBA" id="ARBA00022630"/>
    </source>
</evidence>
<dbReference type="InterPro" id="IPR052530">
    <property type="entry name" value="NAD(P)H_nitroreductase"/>
</dbReference>
<evidence type="ECO:0000256" key="6">
    <source>
        <dbReference type="ARBA" id="ARBA00023027"/>
    </source>
</evidence>
<proteinExistence type="inferred from homology"/>
<dbReference type="PANTHER" id="PTHR43821">
    <property type="entry name" value="NAD(P)H NITROREDUCTASE YDJA-RELATED"/>
    <property type="match status" value="1"/>
</dbReference>
<keyword evidence="5 7" id="KW-0560">Oxidoreductase</keyword>
<dbReference type="GO" id="GO:0016491">
    <property type="term" value="F:oxidoreductase activity"/>
    <property type="evidence" value="ECO:0007669"/>
    <property type="project" value="UniProtKB-UniRule"/>
</dbReference>
<comment type="caution">
    <text evidence="10">The sequence shown here is derived from an EMBL/GenBank/DDBJ whole genome shotgun (WGS) entry which is preliminary data.</text>
</comment>
<evidence type="ECO:0000256" key="8">
    <source>
        <dbReference type="PIRSR" id="PIRSR000232-1"/>
    </source>
</evidence>
<evidence type="ECO:0000256" key="7">
    <source>
        <dbReference type="PIRNR" id="PIRNR000232"/>
    </source>
</evidence>
<dbReference type="SUPFAM" id="SSF55469">
    <property type="entry name" value="FMN-dependent nitroreductase-like"/>
    <property type="match status" value="1"/>
</dbReference>
<keyword evidence="2 7" id="KW-0285">Flavoprotein</keyword>
<keyword evidence="3 7" id="KW-0288">FMN</keyword>
<evidence type="ECO:0000313" key="10">
    <source>
        <dbReference type="EMBL" id="TPE55517.1"/>
    </source>
</evidence>
<evidence type="ECO:0000256" key="5">
    <source>
        <dbReference type="ARBA" id="ARBA00023002"/>
    </source>
</evidence>
<feature type="binding site" description="in other chain" evidence="8">
    <location>
        <begin position="12"/>
        <end position="14"/>
    </location>
    <ligand>
        <name>FMN</name>
        <dbReference type="ChEBI" id="CHEBI:58210"/>
        <note>ligand shared between dimeric partners</note>
    </ligand>
</feature>
<reference evidence="10 11" key="1">
    <citation type="submission" date="2019-06" db="EMBL/GenBank/DDBJ databases">
        <title>A novel bacterium of genus Marinomonas, isolated from coastal sand.</title>
        <authorList>
            <person name="Huang H."/>
            <person name="Mo K."/>
            <person name="Hu Y."/>
        </authorList>
    </citation>
    <scope>NUCLEOTIDE SEQUENCE [LARGE SCALE GENOMIC DNA]</scope>
    <source>
        <strain evidence="10 11">HB171799</strain>
    </source>
</reference>
<evidence type="ECO:0000256" key="1">
    <source>
        <dbReference type="ARBA" id="ARBA00007118"/>
    </source>
</evidence>
<feature type="binding site" evidence="8">
    <location>
        <position position="41"/>
    </location>
    <ligand>
        <name>FMN</name>
        <dbReference type="ChEBI" id="CHEBI:58210"/>
        <note>ligand shared between dimeric partners</note>
    </ligand>
</feature>
<dbReference type="EMBL" id="VFRR01000001">
    <property type="protein sequence ID" value="TPE55517.1"/>
    <property type="molecule type" value="Genomic_DNA"/>
</dbReference>
<evidence type="ECO:0000259" key="9">
    <source>
        <dbReference type="Pfam" id="PF00881"/>
    </source>
</evidence>
<evidence type="ECO:0000313" key="11">
    <source>
        <dbReference type="Proteomes" id="UP000315901"/>
    </source>
</evidence>
<dbReference type="PANTHER" id="PTHR43821:SF1">
    <property type="entry name" value="NAD(P)H NITROREDUCTASE YDJA-RELATED"/>
    <property type="match status" value="1"/>
</dbReference>